<feature type="region of interest" description="Disordered" evidence="1">
    <location>
        <begin position="1"/>
        <end position="77"/>
    </location>
</feature>
<comment type="caution">
    <text evidence="2">The sequence shown here is derived from an EMBL/GenBank/DDBJ whole genome shotgun (WGS) entry which is preliminary data.</text>
</comment>
<feature type="region of interest" description="Disordered" evidence="1">
    <location>
        <begin position="470"/>
        <end position="492"/>
    </location>
</feature>
<dbReference type="InterPro" id="IPR012340">
    <property type="entry name" value="NA-bd_OB-fold"/>
</dbReference>
<feature type="compositionally biased region" description="Basic and acidic residues" evidence="1">
    <location>
        <begin position="161"/>
        <end position="171"/>
    </location>
</feature>
<dbReference type="Proteomes" id="UP001054902">
    <property type="component" value="Unassembled WGS sequence"/>
</dbReference>
<dbReference type="Gene3D" id="2.40.50.140">
    <property type="entry name" value="Nucleic acid-binding proteins"/>
    <property type="match status" value="1"/>
</dbReference>
<reference evidence="2 3" key="1">
    <citation type="journal article" date="2021" name="Sci. Rep.">
        <title>The genome of the diatom Chaetoceros tenuissimus carries an ancient integrated fragment of an extant virus.</title>
        <authorList>
            <person name="Hongo Y."/>
            <person name="Kimura K."/>
            <person name="Takaki Y."/>
            <person name="Yoshida Y."/>
            <person name="Baba S."/>
            <person name="Kobayashi G."/>
            <person name="Nagasaki K."/>
            <person name="Hano T."/>
            <person name="Tomaru Y."/>
        </authorList>
    </citation>
    <scope>NUCLEOTIDE SEQUENCE [LARGE SCALE GENOMIC DNA]</scope>
    <source>
        <strain evidence="2 3">NIES-3715</strain>
    </source>
</reference>
<feature type="compositionally biased region" description="Basic and acidic residues" evidence="1">
    <location>
        <begin position="472"/>
        <end position="492"/>
    </location>
</feature>
<feature type="compositionally biased region" description="Polar residues" evidence="1">
    <location>
        <begin position="334"/>
        <end position="348"/>
    </location>
</feature>
<gene>
    <name evidence="2" type="ORF">CTEN210_09847</name>
</gene>
<feature type="region of interest" description="Disordered" evidence="1">
    <location>
        <begin position="312"/>
        <end position="351"/>
    </location>
</feature>
<feature type="region of interest" description="Disordered" evidence="1">
    <location>
        <begin position="161"/>
        <end position="187"/>
    </location>
</feature>
<feature type="compositionally biased region" description="Basic and acidic residues" evidence="1">
    <location>
        <begin position="37"/>
        <end position="46"/>
    </location>
</feature>
<protein>
    <submittedName>
        <fullName evidence="2">Uncharacterized protein</fullName>
    </submittedName>
</protein>
<keyword evidence="3" id="KW-1185">Reference proteome</keyword>
<name>A0AAD3H7S2_9STRA</name>
<evidence type="ECO:0000313" key="2">
    <source>
        <dbReference type="EMBL" id="GFH53371.1"/>
    </source>
</evidence>
<dbReference type="EMBL" id="BLLK01000047">
    <property type="protein sequence ID" value="GFH53371.1"/>
    <property type="molecule type" value="Genomic_DNA"/>
</dbReference>
<dbReference type="AlphaFoldDB" id="A0AAD3H7S2"/>
<evidence type="ECO:0000256" key="1">
    <source>
        <dbReference type="SAM" id="MobiDB-lite"/>
    </source>
</evidence>
<sequence length="539" mass="60113">MLSNEGNPAFSATQEIDADQQQQTVIDSSHIHSPLHSMKETDRCQHDDDESVYSNGSGPQSQAFNQHNSGNEWNTQTQERMPFFTQTQMQAGNEYFSYNNDNDEDIIREGIDSNEKNGHEENSLLENIESISKDAQGEALTENDGHHEQERFNASAIDMSSELKPEEEKKSASQTSSDEQKAKSVPTGEIPLVERLPSRNVTFQSATILTVPELSSCIYASTKAKACSSEEEAQCIFENKPLTDVRVTGVVQQIVITNDAQGNQKSFVVLGDALFVAPKRQTGTLNRNRYQSFSKKNTSFSKLHMTPKKINTTAQRNLKTPSSSTSTLSMKTPQTFSTQKTPSTNTQPKAMIGTSLSGKKRRLVTVKPKVHNSLLNRKNIATPLNPIRPNTLKSRMNSTRIDRRQQELVQKVKQGMHIIIVDVTDTTLEGCKVDDLIMIMGSIACTPLPNEESGRYNMLSALGVIQSNYAHSTRESEKDSKDTCTKGDTLDGKKQEAMHKMGMYVQARILQVVNGTDMNLLQKALELRRKHVENTYNTS</sequence>
<feature type="compositionally biased region" description="Low complexity" evidence="1">
    <location>
        <begin position="318"/>
        <end position="333"/>
    </location>
</feature>
<organism evidence="2 3">
    <name type="scientific">Chaetoceros tenuissimus</name>
    <dbReference type="NCBI Taxonomy" id="426638"/>
    <lineage>
        <taxon>Eukaryota</taxon>
        <taxon>Sar</taxon>
        <taxon>Stramenopiles</taxon>
        <taxon>Ochrophyta</taxon>
        <taxon>Bacillariophyta</taxon>
        <taxon>Coscinodiscophyceae</taxon>
        <taxon>Chaetocerotophycidae</taxon>
        <taxon>Chaetocerotales</taxon>
        <taxon>Chaetocerotaceae</taxon>
        <taxon>Chaetoceros</taxon>
    </lineage>
</organism>
<feature type="compositionally biased region" description="Polar residues" evidence="1">
    <location>
        <begin position="1"/>
        <end position="27"/>
    </location>
</feature>
<evidence type="ECO:0000313" key="3">
    <source>
        <dbReference type="Proteomes" id="UP001054902"/>
    </source>
</evidence>
<feature type="compositionally biased region" description="Polar residues" evidence="1">
    <location>
        <begin position="52"/>
        <end position="77"/>
    </location>
</feature>
<accession>A0AAD3H7S2</accession>
<proteinExistence type="predicted"/>